<keyword evidence="6" id="KW-0862">Zinc</keyword>
<evidence type="ECO:0000256" key="3">
    <source>
        <dbReference type="ARBA" id="ARBA00022723"/>
    </source>
</evidence>
<dbReference type="SUPFAM" id="SSF55486">
    <property type="entry name" value="Metalloproteases ('zincins'), catalytic domain"/>
    <property type="match status" value="1"/>
</dbReference>
<evidence type="ECO:0000313" key="11">
    <source>
        <dbReference type="EMBL" id="TXF91777.1"/>
    </source>
</evidence>
<keyword evidence="12" id="KW-1185">Reference proteome</keyword>
<dbReference type="Pfam" id="PF05572">
    <property type="entry name" value="Peptidase_M43"/>
    <property type="match status" value="1"/>
</dbReference>
<evidence type="ECO:0000256" key="1">
    <source>
        <dbReference type="ARBA" id="ARBA00008721"/>
    </source>
</evidence>
<keyword evidence="8" id="KW-1015">Disulfide bond</keyword>
<evidence type="ECO:0000256" key="2">
    <source>
        <dbReference type="ARBA" id="ARBA00022670"/>
    </source>
</evidence>
<proteinExistence type="inferred from homology"/>
<feature type="signal peptide" evidence="9">
    <location>
        <begin position="1"/>
        <end position="18"/>
    </location>
</feature>
<dbReference type="EMBL" id="VOXD01000001">
    <property type="protein sequence ID" value="TXF91777.1"/>
    <property type="molecule type" value="Genomic_DNA"/>
</dbReference>
<dbReference type="InterPro" id="IPR011047">
    <property type="entry name" value="Quinoprotein_ADH-like_sf"/>
</dbReference>
<evidence type="ECO:0000256" key="5">
    <source>
        <dbReference type="ARBA" id="ARBA00022801"/>
    </source>
</evidence>
<evidence type="ECO:0000256" key="6">
    <source>
        <dbReference type="ARBA" id="ARBA00022833"/>
    </source>
</evidence>
<keyword evidence="7" id="KW-0482">Metalloprotease</keyword>
<dbReference type="PANTHER" id="PTHR47466">
    <property type="match status" value="1"/>
</dbReference>
<gene>
    <name evidence="11" type="ORF">FUA23_00910</name>
</gene>
<feature type="domain" description="PKD/Chitinase" evidence="10">
    <location>
        <begin position="344"/>
        <end position="421"/>
    </location>
</feature>
<dbReference type="PANTHER" id="PTHR47466:SF1">
    <property type="entry name" value="METALLOPROTEASE MEP1 (AFU_ORTHOLOGUE AFUA_1G07730)-RELATED"/>
    <property type="match status" value="1"/>
</dbReference>
<dbReference type="InterPro" id="IPR008754">
    <property type="entry name" value="Peptidase_M43"/>
</dbReference>
<dbReference type="Proteomes" id="UP000321907">
    <property type="component" value="Unassembled WGS sequence"/>
</dbReference>
<organism evidence="11 12">
    <name type="scientific">Neolewinella aurantiaca</name>
    <dbReference type="NCBI Taxonomy" id="2602767"/>
    <lineage>
        <taxon>Bacteria</taxon>
        <taxon>Pseudomonadati</taxon>
        <taxon>Bacteroidota</taxon>
        <taxon>Saprospiria</taxon>
        <taxon>Saprospirales</taxon>
        <taxon>Lewinellaceae</taxon>
        <taxon>Neolewinella</taxon>
    </lineage>
</organism>
<dbReference type="Gene3D" id="2.60.40.10">
    <property type="entry name" value="Immunoglobulins"/>
    <property type="match status" value="2"/>
</dbReference>
<evidence type="ECO:0000313" key="12">
    <source>
        <dbReference type="Proteomes" id="UP000321907"/>
    </source>
</evidence>
<accession>A0A5C7FNK9</accession>
<evidence type="ECO:0000259" key="10">
    <source>
        <dbReference type="SMART" id="SM00089"/>
    </source>
</evidence>
<keyword evidence="5" id="KW-0378">Hydrolase</keyword>
<comment type="similarity">
    <text evidence="1">Belongs to the peptidase M43B family.</text>
</comment>
<name>A0A5C7FNK9_9BACT</name>
<feature type="domain" description="PKD/Chitinase" evidence="10">
    <location>
        <begin position="425"/>
        <end position="504"/>
    </location>
</feature>
<dbReference type="SUPFAM" id="SSF49299">
    <property type="entry name" value="PKD domain"/>
    <property type="match status" value="2"/>
</dbReference>
<reference evidence="11 12" key="1">
    <citation type="submission" date="2019-08" db="EMBL/GenBank/DDBJ databases">
        <title>Lewinella sp. strain SSH13 Genome sequencing and assembly.</title>
        <authorList>
            <person name="Kim I."/>
        </authorList>
    </citation>
    <scope>NUCLEOTIDE SEQUENCE [LARGE SCALE GENOMIC DNA]</scope>
    <source>
        <strain evidence="11 12">SSH13</strain>
    </source>
</reference>
<dbReference type="InterPro" id="IPR022409">
    <property type="entry name" value="PKD/Chitinase_dom"/>
</dbReference>
<dbReference type="OrthoDB" id="9765926at2"/>
<keyword evidence="4 9" id="KW-0732">Signal</keyword>
<sequence length="2109" mass="226966">MYLLRLLLTLIAVQPSHAPAFAPSEPPSATEEVMNCSTDHVHDALRKTAPSYGKKMDALEAEWAKSQQEGRTKSAAAPPYVLPIVFHIVHENGAENIPDSDVLRSVDYLNQALENVNYFDPATGINTEIQVCLARRTPDNQPTNGINRIESSLTNLNSDDDRDLKDLSRWAPRDYINVWVVKEICGLGLGCGVAGYAYYPGAHGSSIDGIVMEARWLADDEADMTVLVHELGHYLGVRHTFDGGCDNDDCTISGDRVCDTPPDQSTAAVPCTGSANSCDTDTDSGPFATDQNDMHINYMDYGYFRCYSAFTAGQRDRMHFFLEGTRRSLLESRGCEEPCPAVVTAGFTGGDVTIVAGETINFTNTSTNGDRYEWRVGGNLLGTNEDFSHLFDTEGFFQVQLLVIPSDTVLCASVEITQQVRVVCEVDAGFDPPSPGAQVDSMVVFTNTSSGGDESEWTVDGTVVSTATDLNYVFTAAGRYRICLTETTGLCENERCITIFVREAVMDPDPPTDTIGCDGRFSYSYSLPDNPFDGSFSATVVSGDTVFALATQEWRSFALALDADGSIIWQTEFYPSSSRGNTQRLILDSEGMLAGTARGFGDEGDRGIAFRIDPSSGAVAWSKEFVAGEGMVFQDITDHSSGNEYLLIAVSSGDQSAGRSILLQLDRTSGNIANLPRQIGNGTFLAREILVDDTGVTTNFLISGEQIANATGGIVLARTNDTGEVLASTRVMSEIAGGTFIRFENTFTIKDGDSLIVATYFDSDPTLGESTLRVCKTDLNGNPAWTKDYPLPDPAGDLLGISLTEAGYLFHCSLGLNSALLQTDFNGDVLWSNRYDGLLQLYTSPDAVAITSDHILVPGGQSVDAQVLPTVVRLSKDGSVTSSCTPYVPLDIFLVSVANSPGNFQMTDTGFEVLNLNFGTEPSNFTLVEELVCREDCPEEEDCLRPYLRTYGPRSIAPNPPPYEVNHHVRNGENVIIAGRNQSQQPYVAGLGSNGAVLWARSIFLSQSGTAGQAGTVSDMIIDHEGMVCGVGTAGASANGGLGTYAFRFNPDNGDMLWLRYYRKEARSFVFSNIHHTPGDTFLRAAGYREDDALTAISNGMTARIDLASGDIVGVPLTYTDPGETSFRAFDKHPGSDTYFALGSIQQSAAGTPQLARLNANGTVIFNKQYDESQIGQARGMVVKDTSVTMLCERNGGDGFVLVQTDPDGNLRWQKNYDNGSIIQGITDLPGGFIVWLYSSTSQLNSFIRLDESGNIIWANTIFPGIGFEGIEDAFHLTSSTTSFTFSTVDGFSSLATSFGIVRVNLSQDFIFGCTPFVVEHLPVDFTEAQTIVANVPLELGETSFFTQNLDLGEADLEAKETCEGDCIEEEIVEICSNDIDDDGDGLIDCDDPDLSENCCCLDPPNPDFGYEDRFCGPSLVWVYLPLNWDSLKVSSNSLTGELNLEPGDSIPFVLPEADTYYFEVIDTCGRSGFDTIILRPSPPLTLDLGPDTTVCQNATIPLHAQPGFASYEWVDGSTEENFTAFGEGDFWVVATDSCGNQQSDTVTVTVDPATAIELGLDTLICPGDTLTFKLEGYTNIQWSQSSFIDCFDCEEVRFAPTMDTLLLVAAQQGPGCFSADSVRVRVKAMAGLRDTAYLCPGDSLSFAGQTITSPGQYYDATDESRCPALDTLDVLGLRDTLITEEFTICTGDSVLVFGSFETEANTYTQTLMRSNGCDSTNQITIVVNQPVVTTETISIYAGDSALIFGVYEQVADVYSSVDIGSNNCDSTHQVFLEVNDVSATAAQIRPSCDGAGAGAAEVFFESNGQPVTILWSDGSASALNEALAAGAYTVTVTTATGCAATAEVTISNAPTTPIAPAAAPESCPGENDGTITIPDAPAGFTYRLNDGPEQTAPFFANLAPGPYRLTAEDSSGCLQVFDLSVNSASNLLFILPTDLTVDFGDSVVLAPSVLSPPDAAINWLTNDESGCPACPTFTVRPERNMRVTAVAIDSNGCEATQTVQITLNNDDLFYVPNAFSPNGDGVNDVFRIFPGPAVESILSFAVYDRWGGEVFRRENVDPEDALGHWDGRSATGQDPSIGVYVYTVEVRLFDGKVVTKAGEILVMR</sequence>
<evidence type="ECO:0000256" key="9">
    <source>
        <dbReference type="SAM" id="SignalP"/>
    </source>
</evidence>
<dbReference type="GO" id="GO:0006508">
    <property type="term" value="P:proteolysis"/>
    <property type="evidence" value="ECO:0007669"/>
    <property type="project" value="UniProtKB-KW"/>
</dbReference>
<dbReference type="Pfam" id="PF13585">
    <property type="entry name" value="CHU_C"/>
    <property type="match status" value="1"/>
</dbReference>
<dbReference type="InterPro" id="IPR013783">
    <property type="entry name" value="Ig-like_fold"/>
</dbReference>
<dbReference type="RefSeq" id="WP_147928818.1">
    <property type="nucleotide sequence ID" value="NZ_VOXD01000001.1"/>
</dbReference>
<dbReference type="InterPro" id="IPR035986">
    <property type="entry name" value="PKD_dom_sf"/>
</dbReference>
<keyword evidence="2" id="KW-0645">Protease</keyword>
<comment type="caution">
    <text evidence="11">The sequence shown here is derived from an EMBL/GenBank/DDBJ whole genome shotgun (WGS) entry which is preliminary data.</text>
</comment>
<dbReference type="SMART" id="SM00089">
    <property type="entry name" value="PKD"/>
    <property type="match status" value="2"/>
</dbReference>
<protein>
    <recommendedName>
        <fullName evidence="10">PKD/Chitinase domain-containing protein</fullName>
    </recommendedName>
</protein>
<dbReference type="Gene3D" id="3.40.390.10">
    <property type="entry name" value="Collagenase (Catalytic Domain)"/>
    <property type="match status" value="1"/>
</dbReference>
<dbReference type="GO" id="GO:0046872">
    <property type="term" value="F:metal ion binding"/>
    <property type="evidence" value="ECO:0007669"/>
    <property type="project" value="UniProtKB-KW"/>
</dbReference>
<dbReference type="GO" id="GO:0008237">
    <property type="term" value="F:metallopeptidase activity"/>
    <property type="evidence" value="ECO:0007669"/>
    <property type="project" value="UniProtKB-KW"/>
</dbReference>
<feature type="chain" id="PRO_5023053584" description="PKD/Chitinase domain-containing protein" evidence="9">
    <location>
        <begin position="19"/>
        <end position="2109"/>
    </location>
</feature>
<keyword evidence="3" id="KW-0479">Metal-binding</keyword>
<evidence type="ECO:0000256" key="8">
    <source>
        <dbReference type="ARBA" id="ARBA00023157"/>
    </source>
</evidence>
<evidence type="ECO:0000256" key="4">
    <source>
        <dbReference type="ARBA" id="ARBA00022729"/>
    </source>
</evidence>
<dbReference type="InterPro" id="IPR024079">
    <property type="entry name" value="MetalloPept_cat_dom_sf"/>
</dbReference>
<evidence type="ECO:0000256" key="7">
    <source>
        <dbReference type="ARBA" id="ARBA00023049"/>
    </source>
</evidence>
<dbReference type="SUPFAM" id="SSF50998">
    <property type="entry name" value="Quinoprotein alcohol dehydrogenase-like"/>
    <property type="match status" value="1"/>
</dbReference>